<reference evidence="2" key="1">
    <citation type="journal article" date="2020" name="bioRxiv">
        <title>Whole genome comparisons of ergot fungi reveals the divergence and evolution of species within the genus Claviceps are the result of varying mechanisms driving genome evolution and host range expansion.</title>
        <authorList>
            <person name="Wyka S.A."/>
            <person name="Mondo S.J."/>
            <person name="Liu M."/>
            <person name="Dettman J."/>
            <person name="Nalam V."/>
            <person name="Broders K.D."/>
        </authorList>
    </citation>
    <scope>NUCLEOTIDE SEQUENCE</scope>
    <source>
        <strain evidence="2">CCC 602</strain>
    </source>
</reference>
<dbReference type="Pfam" id="PF14022">
    <property type="entry name" value="DUF4238"/>
    <property type="match status" value="1"/>
</dbReference>
<dbReference type="Proteomes" id="UP000748025">
    <property type="component" value="Unassembled WGS sequence"/>
</dbReference>
<name>A0A9P7NGW8_9HYPO</name>
<evidence type="ECO:0000313" key="2">
    <source>
        <dbReference type="EMBL" id="KAG6015479.1"/>
    </source>
</evidence>
<proteinExistence type="predicted"/>
<accession>A0A9P7NGW8</accession>
<evidence type="ECO:0000313" key="3">
    <source>
        <dbReference type="Proteomes" id="UP000748025"/>
    </source>
</evidence>
<feature type="region of interest" description="Disordered" evidence="1">
    <location>
        <begin position="25"/>
        <end position="53"/>
    </location>
</feature>
<keyword evidence="3" id="KW-1185">Reference proteome</keyword>
<sequence length="754" mass="86134">MENQDAVPKQSQHYVPQFLLQNFSHPFQTDAEDATPPASQDGSPQRKDQTKIRRGELVVNRVDLSSETAFITETPMKSVFGHFDMFQKTNLSRNQQNRIKQKLSRLESDASAIFRRMLTAFTAGDQGLWLTREERNLVRKFLFITKYRGSAMYKRYCHENMATYVDEDKEHLQTYMKQKGFSRPSDVWLDNLEKFIDVQMDVGMNWGQQLLERTYAIDANWAFMDCQASYMAICTPSASDAEFFISGNCYEIFEGAQQFHVDSESGKSTYIQGSIFHEFAPVSPRLLIVLRSPLFSCSEEDADAQVKADREMWRFMHEAQFGRLSETLLDDLPVSKARNNYSEVVNGVLRPVHGMAGPSHQRRHSFFFKFFPLETTHVNRINGVFLASASSCSSLVFQSKTAFRASLAWFMANSKYFPKYAGYNNSIELGCLKKFSALLTQLDMKNRPLGKGTPSMREAVENIPDGNDATPFMQVYQMLGGSKETLVKDMDQAARMFNLRIKIDVWSRGIDEQVRQRNRDALIEHFLTMPRRRVWLYLKRWKLTSLLHEGTAQRGHMNNSPVEGPEDVIARACKVIKPDRLNQLMYWAAGNHIAKTRPPGFDPWAPITADSRGAQQFAMLNEFAFSSIPQIEHFASIGSSGALALIDEYMSLAQLPLWTRDPFLEMSTRMIVKSHFRRLLSGDLEGQALDALAEVFFELVYPAQYFNLNAQLSNVNKKADLPFTILSDQQVSKVSAHASDNDRGRQNARLLKAE</sequence>
<evidence type="ECO:0000256" key="1">
    <source>
        <dbReference type="SAM" id="MobiDB-lite"/>
    </source>
</evidence>
<dbReference type="InterPro" id="IPR025332">
    <property type="entry name" value="DUF4238"/>
</dbReference>
<protein>
    <recommendedName>
        <fullName evidence="4">DUF4238 domain-containing protein</fullName>
    </recommendedName>
</protein>
<feature type="compositionally biased region" description="Basic and acidic residues" evidence="1">
    <location>
        <begin position="44"/>
        <end position="53"/>
    </location>
</feature>
<evidence type="ECO:0008006" key="4">
    <source>
        <dbReference type="Google" id="ProtNLM"/>
    </source>
</evidence>
<organism evidence="2 3">
    <name type="scientific">Claviceps pusilla</name>
    <dbReference type="NCBI Taxonomy" id="123648"/>
    <lineage>
        <taxon>Eukaryota</taxon>
        <taxon>Fungi</taxon>
        <taxon>Dikarya</taxon>
        <taxon>Ascomycota</taxon>
        <taxon>Pezizomycotina</taxon>
        <taxon>Sordariomycetes</taxon>
        <taxon>Hypocreomycetidae</taxon>
        <taxon>Hypocreales</taxon>
        <taxon>Clavicipitaceae</taxon>
        <taxon>Claviceps</taxon>
    </lineage>
</organism>
<gene>
    <name evidence="2" type="ORF">E4U43_005246</name>
</gene>
<comment type="caution">
    <text evidence="2">The sequence shown here is derived from an EMBL/GenBank/DDBJ whole genome shotgun (WGS) entry which is preliminary data.</text>
</comment>
<dbReference type="AlphaFoldDB" id="A0A9P7NGW8"/>
<dbReference type="OrthoDB" id="5340163at2759"/>
<dbReference type="EMBL" id="SRPW01000342">
    <property type="protein sequence ID" value="KAG6015479.1"/>
    <property type="molecule type" value="Genomic_DNA"/>
</dbReference>